<dbReference type="Pfam" id="PF01988">
    <property type="entry name" value="VIT1"/>
    <property type="match status" value="1"/>
</dbReference>
<evidence type="ECO:0000313" key="7">
    <source>
        <dbReference type="Proteomes" id="UP000231553"/>
    </source>
</evidence>
<keyword evidence="4 5" id="KW-0472">Membrane</keyword>
<evidence type="ECO:0000256" key="3">
    <source>
        <dbReference type="ARBA" id="ARBA00022989"/>
    </source>
</evidence>
<comment type="subcellular location">
    <subcellularLocation>
        <location evidence="1">Endomembrane system</location>
        <topology evidence="1">Multi-pass membrane protein</topology>
    </subcellularLocation>
</comment>
<dbReference type="RefSeq" id="WP_100160884.1">
    <property type="nucleotide sequence ID" value="NZ_PGTB01000001.1"/>
</dbReference>
<sequence length="241" mass="25556">MTQPGALEHGHSPEEVHKRLREAGGSAHLKDFVYGSIDGTVTTFAIVAGVEGAGLPYSVIVALGLANVFADGFSMAAGNYTGTKAELDNRRRLAEVESRHIRLVPEGEREELRQILERIGLHGPVLGDAVRMIAANKGKWVRLMLTEEYGLPAARPRPMRSALATFAAFVAAGVFPLMPYILSLSAAFAASIGTTALVFAVIGACKSRWAQVPMWKSALETLVIGGSAAAIAYGVGAMFHP</sequence>
<dbReference type="GO" id="GO:0012505">
    <property type="term" value="C:endomembrane system"/>
    <property type="evidence" value="ECO:0007669"/>
    <property type="project" value="UniProtKB-SubCell"/>
</dbReference>
<feature type="transmembrane region" description="Helical" evidence="5">
    <location>
        <begin position="217"/>
        <end position="239"/>
    </location>
</feature>
<dbReference type="GO" id="GO:0005384">
    <property type="term" value="F:manganese ion transmembrane transporter activity"/>
    <property type="evidence" value="ECO:0007669"/>
    <property type="project" value="InterPro"/>
</dbReference>
<keyword evidence="7" id="KW-1185">Reference proteome</keyword>
<dbReference type="PANTHER" id="PTHR31851">
    <property type="entry name" value="FE(2+)/MN(2+) TRANSPORTER PCL1"/>
    <property type="match status" value="1"/>
</dbReference>
<evidence type="ECO:0000256" key="5">
    <source>
        <dbReference type="SAM" id="Phobius"/>
    </source>
</evidence>
<proteinExistence type="predicted"/>
<organism evidence="6 7">
    <name type="scientific">Pseudooceanicola lipolyticus</name>
    <dbReference type="NCBI Taxonomy" id="2029104"/>
    <lineage>
        <taxon>Bacteria</taxon>
        <taxon>Pseudomonadati</taxon>
        <taxon>Pseudomonadota</taxon>
        <taxon>Alphaproteobacteria</taxon>
        <taxon>Rhodobacterales</taxon>
        <taxon>Paracoccaceae</taxon>
        <taxon>Pseudooceanicola</taxon>
    </lineage>
</organism>
<dbReference type="GO" id="GO:0030026">
    <property type="term" value="P:intracellular manganese ion homeostasis"/>
    <property type="evidence" value="ECO:0007669"/>
    <property type="project" value="InterPro"/>
</dbReference>
<gene>
    <name evidence="6" type="ORF">CVM52_01115</name>
</gene>
<evidence type="ECO:0000256" key="4">
    <source>
        <dbReference type="ARBA" id="ARBA00023136"/>
    </source>
</evidence>
<keyword evidence="2 5" id="KW-0812">Transmembrane</keyword>
<feature type="transmembrane region" description="Helical" evidence="5">
    <location>
        <begin position="162"/>
        <end position="181"/>
    </location>
</feature>
<comment type="caution">
    <text evidence="6">The sequence shown here is derived from an EMBL/GenBank/DDBJ whole genome shotgun (WGS) entry which is preliminary data.</text>
</comment>
<keyword evidence="3 5" id="KW-1133">Transmembrane helix</keyword>
<evidence type="ECO:0000256" key="1">
    <source>
        <dbReference type="ARBA" id="ARBA00004127"/>
    </source>
</evidence>
<dbReference type="InterPro" id="IPR008217">
    <property type="entry name" value="Ccc1_fam"/>
</dbReference>
<dbReference type="Proteomes" id="UP000231553">
    <property type="component" value="Unassembled WGS sequence"/>
</dbReference>
<name>A0A2M8J7K0_9RHOB</name>
<reference evidence="6 7" key="1">
    <citation type="journal article" date="2018" name="Int. J. Syst. Evol. Microbiol.">
        <title>Pseudooceanicola lipolyticus sp. nov., a marine alphaproteobacterium, reclassification of Oceanicola flagellatus as Pseudooceanicola flagellatus comb. nov. and emended description of the genus Pseudooceanicola.</title>
        <authorList>
            <person name="Huang M.-M."/>
            <person name="Guo L.-L."/>
            <person name="Wu Y.-H."/>
            <person name="Lai Q.-L."/>
            <person name="Shao Z.-Z."/>
            <person name="Wang C.-S."/>
            <person name="Wu M."/>
            <person name="Xu X.-W."/>
        </authorList>
    </citation>
    <scope>NUCLEOTIDE SEQUENCE [LARGE SCALE GENOMIC DNA]</scope>
    <source>
        <strain evidence="6 7">157</strain>
    </source>
</reference>
<evidence type="ECO:0000256" key="2">
    <source>
        <dbReference type="ARBA" id="ARBA00022692"/>
    </source>
</evidence>
<dbReference type="AlphaFoldDB" id="A0A2M8J7K0"/>
<dbReference type="EMBL" id="PGTB01000001">
    <property type="protein sequence ID" value="PJE38755.1"/>
    <property type="molecule type" value="Genomic_DNA"/>
</dbReference>
<evidence type="ECO:0008006" key="8">
    <source>
        <dbReference type="Google" id="ProtNLM"/>
    </source>
</evidence>
<evidence type="ECO:0000313" key="6">
    <source>
        <dbReference type="EMBL" id="PJE38755.1"/>
    </source>
</evidence>
<feature type="transmembrane region" description="Helical" evidence="5">
    <location>
        <begin position="187"/>
        <end position="205"/>
    </location>
</feature>
<protein>
    <recommendedName>
        <fullName evidence="8">GMP synthase</fullName>
    </recommendedName>
</protein>
<dbReference type="OrthoDB" id="5506246at2"/>
<accession>A0A2M8J7K0</accession>